<dbReference type="PANTHER" id="PTHR43625:SF40">
    <property type="entry name" value="ALDO-KETO REDUCTASE YAKC [NADP(+)]"/>
    <property type="match status" value="1"/>
</dbReference>
<gene>
    <name evidence="3" type="ORF">HMPREF9244_01604</name>
</gene>
<comment type="caution">
    <text evidence="3">The sequence shown here is derived from an EMBL/GenBank/DDBJ whole genome shotgun (WGS) entry which is preliminary data.</text>
</comment>
<evidence type="ECO:0000256" key="1">
    <source>
        <dbReference type="ARBA" id="ARBA00023002"/>
    </source>
</evidence>
<dbReference type="Proteomes" id="UP000016519">
    <property type="component" value="Unassembled WGS sequence"/>
</dbReference>
<dbReference type="InterPro" id="IPR036812">
    <property type="entry name" value="NAD(P)_OxRdtase_dom_sf"/>
</dbReference>
<accession>U1SFW7</accession>
<evidence type="ECO:0000313" key="4">
    <source>
        <dbReference type="Proteomes" id="UP000016519"/>
    </source>
</evidence>
<dbReference type="SUPFAM" id="SSF51430">
    <property type="entry name" value="NAD(P)-linked oxidoreductase"/>
    <property type="match status" value="1"/>
</dbReference>
<dbReference type="GO" id="GO:0016491">
    <property type="term" value="F:oxidoreductase activity"/>
    <property type="evidence" value="ECO:0007669"/>
    <property type="project" value="UniProtKB-KW"/>
</dbReference>
<dbReference type="HOGENOM" id="CLU_023205_2_1_11"/>
<protein>
    <submittedName>
        <fullName evidence="3">Oxidoreductase, aldo/keto reductase family protein</fullName>
    </submittedName>
</protein>
<organism evidence="3 4">
    <name type="scientific">Alloscardovia omnicolens F0580</name>
    <dbReference type="NCBI Taxonomy" id="1321816"/>
    <lineage>
        <taxon>Bacteria</taxon>
        <taxon>Bacillati</taxon>
        <taxon>Actinomycetota</taxon>
        <taxon>Actinomycetes</taxon>
        <taxon>Bifidobacteriales</taxon>
        <taxon>Bifidobacteriaceae</taxon>
        <taxon>Alloscardovia</taxon>
    </lineage>
</organism>
<dbReference type="GO" id="GO:0005737">
    <property type="term" value="C:cytoplasm"/>
    <property type="evidence" value="ECO:0007669"/>
    <property type="project" value="TreeGrafter"/>
</dbReference>
<dbReference type="CDD" id="cd19088">
    <property type="entry name" value="AKR_AKR13B1"/>
    <property type="match status" value="1"/>
</dbReference>
<keyword evidence="1" id="KW-0560">Oxidoreductase</keyword>
<dbReference type="EMBL" id="AWSI01000043">
    <property type="protein sequence ID" value="ERH29542.1"/>
    <property type="molecule type" value="Genomic_DNA"/>
</dbReference>
<sequence length="306" mass="33650">MYTGAQTKHNIFKGAYMSALTRQIGPYTTTAIGLGCMGLSIEKKPSREEAIAIIHDALNAGCRHLDTAWAYYMSGGEEQHNEKLIREALASWDGPREEVLVATKSGHFRNFTDGVPTWDVNGAPESLITYGKQSAHALGVDSIDLLYFHRPDPKVPYNESIEGMKSLYDQGVAKTIGISNASVEQIDIARSILGDVLVAVQNQLSPIYKDSLDTVEYTRKLGLAFVVWSPLGGFRKPKDESKYDVFKQVAAEHGVSYQQIVLAWELAMGDHMFVLPGAHRSATILDSMKADSVELSADELDLLNRG</sequence>
<dbReference type="STRING" id="419015.HMPREF3214_00809"/>
<dbReference type="Gene3D" id="3.20.20.100">
    <property type="entry name" value="NADP-dependent oxidoreductase domain"/>
    <property type="match status" value="1"/>
</dbReference>
<feature type="domain" description="NADP-dependent oxidoreductase" evidence="2">
    <location>
        <begin position="31"/>
        <end position="303"/>
    </location>
</feature>
<dbReference type="InterPro" id="IPR050791">
    <property type="entry name" value="Aldo-Keto_reductase"/>
</dbReference>
<dbReference type="PRINTS" id="PR00069">
    <property type="entry name" value="ALDKETRDTASE"/>
</dbReference>
<evidence type="ECO:0000313" key="3">
    <source>
        <dbReference type="EMBL" id="ERH29542.1"/>
    </source>
</evidence>
<name>U1SFW7_9BIFI</name>
<keyword evidence="4" id="KW-1185">Reference proteome</keyword>
<dbReference type="InterPro" id="IPR023210">
    <property type="entry name" value="NADP_OxRdtase_dom"/>
</dbReference>
<dbReference type="Pfam" id="PF00248">
    <property type="entry name" value="Aldo_ket_red"/>
    <property type="match status" value="1"/>
</dbReference>
<dbReference type="InterPro" id="IPR020471">
    <property type="entry name" value="AKR"/>
</dbReference>
<evidence type="ECO:0000259" key="2">
    <source>
        <dbReference type="Pfam" id="PF00248"/>
    </source>
</evidence>
<dbReference type="AlphaFoldDB" id="U1SFW7"/>
<proteinExistence type="predicted"/>
<dbReference type="PANTHER" id="PTHR43625">
    <property type="entry name" value="AFLATOXIN B1 ALDEHYDE REDUCTASE"/>
    <property type="match status" value="1"/>
</dbReference>
<dbReference type="PATRIC" id="fig|1321816.3.peg.1413"/>
<reference evidence="3 4" key="1">
    <citation type="submission" date="2013-08" db="EMBL/GenBank/DDBJ databases">
        <authorList>
            <person name="Weinstock G."/>
            <person name="Sodergren E."/>
            <person name="Wylie T."/>
            <person name="Fulton L."/>
            <person name="Fulton R."/>
            <person name="Fronick C."/>
            <person name="O'Laughlin M."/>
            <person name="Godfrey J."/>
            <person name="Miner T."/>
            <person name="Herter B."/>
            <person name="Appelbaum E."/>
            <person name="Cordes M."/>
            <person name="Lek S."/>
            <person name="Wollam A."/>
            <person name="Pepin K.H."/>
            <person name="Palsikar V.B."/>
            <person name="Mitreva M."/>
            <person name="Wilson R.K."/>
        </authorList>
    </citation>
    <scope>NUCLEOTIDE SEQUENCE [LARGE SCALE GENOMIC DNA]</scope>
    <source>
        <strain evidence="3 4">F0580</strain>
    </source>
</reference>